<evidence type="ECO:0000256" key="1">
    <source>
        <dbReference type="SAM" id="SignalP"/>
    </source>
</evidence>
<name>A0A239K646_EKHLU</name>
<evidence type="ECO:0000313" key="2">
    <source>
        <dbReference type="EMBL" id="SNT13595.1"/>
    </source>
</evidence>
<proteinExistence type="predicted"/>
<accession>A0A239K646</accession>
<dbReference type="AlphaFoldDB" id="A0A239K646"/>
<evidence type="ECO:0000313" key="3">
    <source>
        <dbReference type="Proteomes" id="UP000198393"/>
    </source>
</evidence>
<feature type="signal peptide" evidence="1">
    <location>
        <begin position="1"/>
        <end position="18"/>
    </location>
</feature>
<keyword evidence="1" id="KW-0732">Signal</keyword>
<feature type="chain" id="PRO_5012534464" description="Nuclear transport factor 2 family protein" evidence="1">
    <location>
        <begin position="19"/>
        <end position="286"/>
    </location>
</feature>
<dbReference type="RefSeq" id="WP_089357159.1">
    <property type="nucleotide sequence ID" value="NZ_FZPD01000004.1"/>
</dbReference>
<organism evidence="2 3">
    <name type="scientific">Ekhidna lutea</name>
    <dbReference type="NCBI Taxonomy" id="447679"/>
    <lineage>
        <taxon>Bacteria</taxon>
        <taxon>Pseudomonadati</taxon>
        <taxon>Bacteroidota</taxon>
        <taxon>Cytophagia</taxon>
        <taxon>Cytophagales</taxon>
        <taxon>Reichenbachiellaceae</taxon>
        <taxon>Ekhidna</taxon>
    </lineage>
</organism>
<keyword evidence="3" id="KW-1185">Reference proteome</keyword>
<gene>
    <name evidence="2" type="ORF">SAMN05421640_2447</name>
</gene>
<dbReference type="EMBL" id="FZPD01000004">
    <property type="protein sequence ID" value="SNT13595.1"/>
    <property type="molecule type" value="Genomic_DNA"/>
</dbReference>
<protein>
    <recommendedName>
        <fullName evidence="4">Nuclear transport factor 2 family protein</fullName>
    </recommendedName>
</protein>
<dbReference type="Proteomes" id="UP000198393">
    <property type="component" value="Unassembled WGS sequence"/>
</dbReference>
<sequence>MKRVFSLFILLLVFTAFSQSPENDDLNYKQAIEWLNSKLNYIYYDDVGEKWWNNTFYANEEKIITIKHIASDRPNTANISDKDYTIRTFRIQDIDPKSLKIQDVEESRGRIVKGKMLELRTFGYKDLIHKKINNRRGSSTSFLFLSFPEILNDSLENYANVVKEKFEEAILASTKVYSNKDETDVDLVFNILTGNFLSESKKIWHSEMVQKNLLKIDIGDEIIRYLGYDEQKNSFYLLTIQMGVYDTQPLKFHGDQQISLRKDSTDIFQFKTHNWFNYNGERFFRN</sequence>
<reference evidence="2 3" key="1">
    <citation type="submission" date="2017-06" db="EMBL/GenBank/DDBJ databases">
        <authorList>
            <person name="Kim H.J."/>
            <person name="Triplett B.A."/>
        </authorList>
    </citation>
    <scope>NUCLEOTIDE SEQUENCE [LARGE SCALE GENOMIC DNA]</scope>
    <source>
        <strain evidence="2 3">DSM 19307</strain>
    </source>
</reference>
<evidence type="ECO:0008006" key="4">
    <source>
        <dbReference type="Google" id="ProtNLM"/>
    </source>
</evidence>